<dbReference type="eggNOG" id="ENOG50334KI">
    <property type="taxonomic scope" value="Bacteria"/>
</dbReference>
<name>W8S4L1_9RHOB</name>
<evidence type="ECO:0000313" key="3">
    <source>
        <dbReference type="Proteomes" id="UP000019593"/>
    </source>
</evidence>
<dbReference type="AlphaFoldDB" id="W8S4L1"/>
<evidence type="ECO:0000313" key="2">
    <source>
        <dbReference type="EMBL" id="AHM05152.1"/>
    </source>
</evidence>
<dbReference type="HOGENOM" id="CLU_1119494_0_0_5"/>
<organism evidence="2 3">
    <name type="scientific">Roseicyclus elongatus DSM 19469</name>
    <dbReference type="NCBI Taxonomy" id="1294273"/>
    <lineage>
        <taxon>Bacteria</taxon>
        <taxon>Pseudomonadati</taxon>
        <taxon>Pseudomonadota</taxon>
        <taxon>Alphaproteobacteria</taxon>
        <taxon>Rhodobacterales</taxon>
        <taxon>Roseobacteraceae</taxon>
        <taxon>Roseicyclus</taxon>
    </lineage>
</organism>
<dbReference type="PATRIC" id="fig|1294273.3.peg.2817"/>
<dbReference type="Proteomes" id="UP000019593">
    <property type="component" value="Chromosome"/>
</dbReference>
<dbReference type="InterPro" id="IPR006342">
    <property type="entry name" value="FkbM_mtfrase"/>
</dbReference>
<dbReference type="RefSeq" id="WP_025312843.1">
    <property type="nucleotide sequence ID" value="NZ_CP004372.1"/>
</dbReference>
<keyword evidence="3" id="KW-1185">Reference proteome</keyword>
<accession>W8S4L1</accession>
<dbReference type="Gene3D" id="3.40.50.150">
    <property type="entry name" value="Vaccinia Virus protein VP39"/>
    <property type="match status" value="1"/>
</dbReference>
<dbReference type="Pfam" id="PF05050">
    <property type="entry name" value="Methyltransf_21"/>
    <property type="match status" value="1"/>
</dbReference>
<dbReference type="EMBL" id="CP004372">
    <property type="protein sequence ID" value="AHM05152.1"/>
    <property type="molecule type" value="Genomic_DNA"/>
</dbReference>
<gene>
    <name evidence="2" type="ORF">roselon_02854</name>
</gene>
<dbReference type="KEGG" id="red:roselon_02854"/>
<protein>
    <recommendedName>
        <fullName evidence="1">Methyltransferase FkbM domain-containing protein</fullName>
    </recommendedName>
</protein>
<dbReference type="OrthoDB" id="4104638at2"/>
<reference evidence="2 3" key="1">
    <citation type="submission" date="2013-03" db="EMBL/GenBank/DDBJ databases">
        <authorList>
            <person name="Fiebig A."/>
            <person name="Goeker M."/>
            <person name="Klenk H.-P.P."/>
        </authorList>
    </citation>
    <scope>NUCLEOTIDE SEQUENCE [LARGE SCALE GENOMIC DNA]</scope>
    <source>
        <strain evidence="3">DSM 19469</strain>
    </source>
</reference>
<dbReference type="SUPFAM" id="SSF53335">
    <property type="entry name" value="S-adenosyl-L-methionine-dependent methyltransferases"/>
    <property type="match status" value="1"/>
</dbReference>
<dbReference type="PANTHER" id="PTHR36973">
    <property type="entry name" value="SLL1456 PROTEIN-RELATED"/>
    <property type="match status" value="1"/>
</dbReference>
<dbReference type="GO" id="GO:0008171">
    <property type="term" value="F:O-methyltransferase activity"/>
    <property type="evidence" value="ECO:0007669"/>
    <property type="project" value="TreeGrafter"/>
</dbReference>
<dbReference type="InterPro" id="IPR029063">
    <property type="entry name" value="SAM-dependent_MTases_sf"/>
</dbReference>
<proteinExistence type="predicted"/>
<dbReference type="InterPro" id="IPR053188">
    <property type="entry name" value="FkbM_Methyltransferase"/>
</dbReference>
<dbReference type="STRING" id="1294273.roselon_02854"/>
<evidence type="ECO:0000259" key="1">
    <source>
        <dbReference type="Pfam" id="PF05050"/>
    </source>
</evidence>
<dbReference type="PANTHER" id="PTHR36973:SF4">
    <property type="entry name" value="NODULATION PROTEIN"/>
    <property type="match status" value="1"/>
</dbReference>
<feature type="domain" description="Methyltransferase FkbM" evidence="1">
    <location>
        <begin position="34"/>
        <end position="196"/>
    </location>
</feature>
<sequence>MTRVEPTRRVKSLALQLLFEIADQWTEGRAFCVQVGANDGVIADPLNPFLTKRGWGGLLMEPNPLYFRRAEALHADNDRVTVRNIGCSSEPGTLPLYHLGEAHEHLYRRNARGTASLDRAWLHDALAKESEVFDESHIAVTEVQLDRLDDILAREGVTRADVLVIDVEGHEAEVLAGLDLLALNPVLARVECTDRKRTRALMPVLAAGGRSVYKIAGELIALAPELREAIEVDHLLQTLGLGAYTAEA</sequence>
<dbReference type="NCBIfam" id="TIGR01444">
    <property type="entry name" value="fkbM_fam"/>
    <property type="match status" value="1"/>
</dbReference>